<protein>
    <submittedName>
        <fullName evidence="1">1191_t:CDS:1</fullName>
    </submittedName>
</protein>
<dbReference type="EMBL" id="CAJVQC010040843">
    <property type="protein sequence ID" value="CAG8771623.1"/>
    <property type="molecule type" value="Genomic_DNA"/>
</dbReference>
<keyword evidence="2" id="KW-1185">Reference proteome</keyword>
<organism evidence="1 2">
    <name type="scientific">Racocetra persica</name>
    <dbReference type="NCBI Taxonomy" id="160502"/>
    <lineage>
        <taxon>Eukaryota</taxon>
        <taxon>Fungi</taxon>
        <taxon>Fungi incertae sedis</taxon>
        <taxon>Mucoromycota</taxon>
        <taxon>Glomeromycotina</taxon>
        <taxon>Glomeromycetes</taxon>
        <taxon>Diversisporales</taxon>
        <taxon>Gigasporaceae</taxon>
        <taxon>Racocetra</taxon>
    </lineage>
</organism>
<proteinExistence type="predicted"/>
<dbReference type="Proteomes" id="UP000789920">
    <property type="component" value="Unassembled WGS sequence"/>
</dbReference>
<gene>
    <name evidence="1" type="ORF">RPERSI_LOCUS16478</name>
</gene>
<sequence length="69" mass="7746">GLENLTNLTILNCTDNEIAELNVSKNTKLEVLRVHDNQNIKLIGLENLPNLEMFSCSQNPLAIIEIVKE</sequence>
<feature type="non-terminal residue" evidence="1">
    <location>
        <position position="1"/>
    </location>
</feature>
<evidence type="ECO:0000313" key="1">
    <source>
        <dbReference type="EMBL" id="CAG8771623.1"/>
    </source>
</evidence>
<comment type="caution">
    <text evidence="1">The sequence shown here is derived from an EMBL/GenBank/DDBJ whole genome shotgun (WGS) entry which is preliminary data.</text>
</comment>
<name>A0ACA9R0J3_9GLOM</name>
<evidence type="ECO:0000313" key="2">
    <source>
        <dbReference type="Proteomes" id="UP000789920"/>
    </source>
</evidence>
<reference evidence="1" key="1">
    <citation type="submission" date="2021-06" db="EMBL/GenBank/DDBJ databases">
        <authorList>
            <person name="Kallberg Y."/>
            <person name="Tangrot J."/>
            <person name="Rosling A."/>
        </authorList>
    </citation>
    <scope>NUCLEOTIDE SEQUENCE</scope>
    <source>
        <strain evidence="1">MA461A</strain>
    </source>
</reference>
<accession>A0ACA9R0J3</accession>